<dbReference type="Pfam" id="PF13855">
    <property type="entry name" value="LRR_8"/>
    <property type="match status" value="1"/>
</dbReference>
<evidence type="ECO:0000313" key="4">
    <source>
        <dbReference type="WBParaSite" id="SMUV_0000503101-mRNA-1"/>
    </source>
</evidence>
<protein>
    <submittedName>
        <fullName evidence="4">LRRCT domain-containing protein</fullName>
    </submittedName>
</protein>
<dbReference type="STRING" id="451379.A0A0N5AKK6"/>
<name>A0A0N5AKK6_9BILA</name>
<dbReference type="PANTHER" id="PTHR45930:SF4">
    <property type="entry name" value="ADHESION G PROTEIN-COUPLED RECEPTOR A3"/>
    <property type="match status" value="1"/>
</dbReference>
<dbReference type="InterPro" id="IPR032675">
    <property type="entry name" value="LRR_dom_sf"/>
</dbReference>
<accession>A0A0N5AKK6</accession>
<organism evidence="3 4">
    <name type="scientific">Syphacia muris</name>
    <dbReference type="NCBI Taxonomy" id="451379"/>
    <lineage>
        <taxon>Eukaryota</taxon>
        <taxon>Metazoa</taxon>
        <taxon>Ecdysozoa</taxon>
        <taxon>Nematoda</taxon>
        <taxon>Chromadorea</taxon>
        <taxon>Rhabditida</taxon>
        <taxon>Spirurina</taxon>
        <taxon>Oxyuridomorpha</taxon>
        <taxon>Oxyuroidea</taxon>
        <taxon>Oxyuridae</taxon>
        <taxon>Syphacia</taxon>
    </lineage>
</organism>
<comment type="similarity">
    <text evidence="1">Belongs to the G-protein coupled receptor 2 family. Adhesion G-protein coupled receptor (ADGR) subfamily.</text>
</comment>
<sequence>MQYFRDLSENYLSVLTDKQLQGPKLINNLQLNNNFLTCLDTEVISTWTNLEILALNRNNLSSLNELSELRRLRSLRLADNMWLCDCRLRWMQKLLNDSTEKKDFKLDTPKCQKPVHLHMKRISNVKQRVSK</sequence>
<reference evidence="4" key="1">
    <citation type="submission" date="2017-02" db="UniProtKB">
        <authorList>
            <consortium name="WormBaseParasite"/>
        </authorList>
    </citation>
    <scope>IDENTIFICATION</scope>
</reference>
<dbReference type="PROSITE" id="PS51450">
    <property type="entry name" value="LRR"/>
    <property type="match status" value="1"/>
</dbReference>
<dbReference type="InterPro" id="IPR001611">
    <property type="entry name" value="Leu-rich_rpt"/>
</dbReference>
<evidence type="ECO:0000256" key="2">
    <source>
        <dbReference type="ARBA" id="ARBA00023170"/>
    </source>
</evidence>
<evidence type="ECO:0000256" key="1">
    <source>
        <dbReference type="ARBA" id="ARBA00007343"/>
    </source>
</evidence>
<dbReference type="SUPFAM" id="SSF52058">
    <property type="entry name" value="L domain-like"/>
    <property type="match status" value="1"/>
</dbReference>
<keyword evidence="2" id="KW-0675">Receptor</keyword>
<keyword evidence="3" id="KW-1185">Reference proteome</keyword>
<dbReference type="GO" id="GO:0005886">
    <property type="term" value="C:plasma membrane"/>
    <property type="evidence" value="ECO:0007669"/>
    <property type="project" value="TreeGrafter"/>
</dbReference>
<dbReference type="AlphaFoldDB" id="A0A0N5AKK6"/>
<dbReference type="WBParaSite" id="SMUV_0000503101-mRNA-1">
    <property type="protein sequence ID" value="SMUV_0000503101-mRNA-1"/>
    <property type="gene ID" value="SMUV_0000503101"/>
</dbReference>
<proteinExistence type="inferred from homology"/>
<dbReference type="Proteomes" id="UP000046393">
    <property type="component" value="Unplaced"/>
</dbReference>
<evidence type="ECO:0000313" key="3">
    <source>
        <dbReference type="Proteomes" id="UP000046393"/>
    </source>
</evidence>
<dbReference type="InterPro" id="IPR051963">
    <property type="entry name" value="Adhesion_GPCR_A"/>
</dbReference>
<dbReference type="GO" id="GO:0007166">
    <property type="term" value="P:cell surface receptor signaling pathway"/>
    <property type="evidence" value="ECO:0007669"/>
    <property type="project" value="TreeGrafter"/>
</dbReference>
<dbReference type="Gene3D" id="3.80.10.10">
    <property type="entry name" value="Ribonuclease Inhibitor"/>
    <property type="match status" value="1"/>
</dbReference>
<dbReference type="PANTHER" id="PTHR45930">
    <property type="entry name" value="G-PROTEIN COUPLED RECEPTOR 124-LIKE PROTEIN"/>
    <property type="match status" value="1"/>
</dbReference>